<feature type="transmembrane region" description="Helical" evidence="7">
    <location>
        <begin position="301"/>
        <end position="324"/>
    </location>
</feature>
<feature type="transmembrane region" description="Helical" evidence="7">
    <location>
        <begin position="57"/>
        <end position="75"/>
    </location>
</feature>
<dbReference type="InterPro" id="IPR036259">
    <property type="entry name" value="MFS_trans_sf"/>
</dbReference>
<sequence length="403" mass="44282">MYAKKGGLGLVKSRRFAPLFATQFLGAFNDNVFKTALFVMIGFYGLGQNGFLPAGQMLNLGALLFILPYFLFSSLSGQLGNKFDKAVLARWVKVLEMIIMAVAAYGFYIRSAPLLLACLFCMGAQSTLFGPLKYAILPDYLDDKELMMGNSLIESGTFVAILLMPSVPAKAADTQIEWNIVRGTKSLLRETVRHKPVFTAIIGISWFWFVGAVYTTQLPTFTQIHLGGNDNVFNLMLALFSIGIAAGSVLCAKFSRERLMLAWVTVGALGLTVCGLVLVWLTHGHRFEGLNGIFWFLSQGWAYPVMAVMTLIGFFGGFFSVPLYTWLQTASSETFRARAVAANNIVNGIFMVSAAVLSAVLLFLFDSISLLYLIVALGNIPLSVFLIKRERRFLGAAAIRKKP</sequence>
<proteinExistence type="predicted"/>
<protein>
    <submittedName>
        <fullName evidence="8">Transporter, major facilitator family protein</fullName>
    </submittedName>
</protein>
<keyword evidence="3" id="KW-1003">Cell membrane</keyword>
<feature type="transmembrane region" description="Helical" evidence="7">
    <location>
        <begin position="345"/>
        <end position="364"/>
    </location>
</feature>
<feature type="transmembrane region" description="Helical" evidence="7">
    <location>
        <begin position="370"/>
        <end position="387"/>
    </location>
</feature>
<dbReference type="AlphaFoldDB" id="E0N7T6"/>
<dbReference type="CDD" id="cd06173">
    <property type="entry name" value="MFS_MefA_like"/>
    <property type="match status" value="1"/>
</dbReference>
<keyword evidence="2" id="KW-0813">Transport</keyword>
<dbReference type="Gene3D" id="1.20.1250.20">
    <property type="entry name" value="MFS general substrate transporter like domains"/>
    <property type="match status" value="2"/>
</dbReference>
<keyword evidence="5 7" id="KW-1133">Transmembrane helix</keyword>
<dbReference type="EMBL" id="AEEF01000032">
    <property type="protein sequence ID" value="EFM04932.1"/>
    <property type="molecule type" value="Genomic_DNA"/>
</dbReference>
<keyword evidence="6 7" id="KW-0472">Membrane</keyword>
<evidence type="ECO:0000256" key="6">
    <source>
        <dbReference type="ARBA" id="ARBA00023136"/>
    </source>
</evidence>
<feature type="transmembrane region" description="Helical" evidence="7">
    <location>
        <begin position="87"/>
        <end position="108"/>
    </location>
</feature>
<comment type="caution">
    <text evidence="8">The sequence shown here is derived from an EMBL/GenBank/DDBJ whole genome shotgun (WGS) entry which is preliminary data.</text>
</comment>
<comment type="subcellular location">
    <subcellularLocation>
        <location evidence="1">Cell membrane</location>
        <topology evidence="1">Multi-pass membrane protein</topology>
    </subcellularLocation>
</comment>
<dbReference type="RefSeq" id="WP_002212879.1">
    <property type="nucleotide sequence ID" value="NZ_GL397187.1"/>
</dbReference>
<evidence type="ECO:0000256" key="7">
    <source>
        <dbReference type="SAM" id="Phobius"/>
    </source>
</evidence>
<evidence type="ECO:0000256" key="5">
    <source>
        <dbReference type="ARBA" id="ARBA00022989"/>
    </source>
</evidence>
<feature type="transmembrane region" description="Helical" evidence="7">
    <location>
        <begin position="235"/>
        <end position="252"/>
    </location>
</feature>
<dbReference type="PANTHER" id="PTHR43266">
    <property type="entry name" value="MACROLIDE-EFFLUX PROTEIN"/>
    <property type="match status" value="1"/>
</dbReference>
<dbReference type="HOGENOM" id="CLU_029603_1_0_4"/>
<name>E0N7T6_NEIM3</name>
<evidence type="ECO:0000256" key="1">
    <source>
        <dbReference type="ARBA" id="ARBA00004651"/>
    </source>
</evidence>
<evidence type="ECO:0000313" key="9">
    <source>
        <dbReference type="Proteomes" id="UP000005526"/>
    </source>
</evidence>
<evidence type="ECO:0000256" key="4">
    <source>
        <dbReference type="ARBA" id="ARBA00022692"/>
    </source>
</evidence>
<accession>E0N7T6</accession>
<dbReference type="PANTHER" id="PTHR43266:SF2">
    <property type="entry name" value="MAJOR FACILITATOR SUPERFAMILY (MFS) PROFILE DOMAIN-CONTAINING PROTEIN"/>
    <property type="match status" value="1"/>
</dbReference>
<dbReference type="GO" id="GO:0005886">
    <property type="term" value="C:plasma membrane"/>
    <property type="evidence" value="ECO:0007669"/>
    <property type="project" value="UniProtKB-SubCell"/>
</dbReference>
<gene>
    <name evidence="8" type="ORF">HMPREF0602_0566</name>
</gene>
<evidence type="ECO:0000313" key="8">
    <source>
        <dbReference type="EMBL" id="EFM04932.1"/>
    </source>
</evidence>
<feature type="transmembrane region" description="Helical" evidence="7">
    <location>
        <begin position="197"/>
        <end position="215"/>
    </location>
</feature>
<evidence type="ECO:0000256" key="2">
    <source>
        <dbReference type="ARBA" id="ARBA00022448"/>
    </source>
</evidence>
<organism evidence="8 9">
    <name type="scientific">Neisseria meningitidis serogroup B (strain ATCC 13091 / M2091)</name>
    <dbReference type="NCBI Taxonomy" id="862513"/>
    <lineage>
        <taxon>Bacteria</taxon>
        <taxon>Pseudomonadati</taxon>
        <taxon>Pseudomonadota</taxon>
        <taxon>Betaproteobacteria</taxon>
        <taxon>Neisseriales</taxon>
        <taxon>Neisseriaceae</taxon>
        <taxon>Neisseria</taxon>
    </lineage>
</organism>
<reference evidence="8 9" key="1">
    <citation type="submission" date="2010-07" db="EMBL/GenBank/DDBJ databases">
        <authorList>
            <person name="Muzny D."/>
            <person name="Qin X."/>
            <person name="Deng J."/>
            <person name="Jiang H."/>
            <person name="Liu Y."/>
            <person name="Qu J."/>
            <person name="Song X.-Z."/>
            <person name="Zhang L."/>
            <person name="Thornton R."/>
            <person name="Coyle M."/>
            <person name="Francisco L."/>
            <person name="Jackson L."/>
            <person name="Javaid M."/>
            <person name="Korchina V."/>
            <person name="Kovar C."/>
            <person name="Mata R."/>
            <person name="Mathew T."/>
            <person name="Ngo R."/>
            <person name="Nguyen L."/>
            <person name="Nguyen N."/>
            <person name="Okwuonu G."/>
            <person name="Ongeri F."/>
            <person name="Pham C."/>
            <person name="Simmons D."/>
            <person name="Wilczek-Boney K."/>
            <person name="Hale W."/>
            <person name="Jakkamsetti A."/>
            <person name="Pham P."/>
            <person name="Ruth R."/>
            <person name="San Lucas F."/>
            <person name="Warren J."/>
            <person name="Zhang J."/>
            <person name="Zhao Z."/>
            <person name="Zhou C."/>
            <person name="Zhu D."/>
            <person name="Lee S."/>
            <person name="Bess C."/>
            <person name="Blankenburg K."/>
            <person name="Forbes L."/>
            <person name="Fu Q."/>
            <person name="Gubbala S."/>
            <person name="Hirani K."/>
            <person name="Jayaseelan J.C."/>
            <person name="Lara F."/>
            <person name="Munidasa M."/>
            <person name="Palculict T."/>
            <person name="Patil S."/>
            <person name="Pu L.-L."/>
            <person name="Saada N."/>
            <person name="Tang L."/>
            <person name="Weissenberger G."/>
            <person name="Zhu Y."/>
            <person name="Hemphill L."/>
            <person name="Shang Y."/>
            <person name="Youmans B."/>
            <person name="Ayvaz T."/>
            <person name="Ross M."/>
            <person name="Santibanez J."/>
            <person name="Aqrawi P."/>
            <person name="Gross S."/>
            <person name="Joshi V."/>
            <person name="Fowler G."/>
            <person name="Nazareth L."/>
            <person name="Reid J."/>
            <person name="Worley K."/>
            <person name="Petrosino J."/>
            <person name="Highlander S."/>
            <person name="Gibbs R."/>
        </authorList>
    </citation>
    <scope>NUCLEOTIDE SEQUENCE [LARGE SCALE GENOMIC DNA]</scope>
    <source>
        <strain evidence="8 9">ATCC 13091</strain>
    </source>
</reference>
<feature type="transmembrane region" description="Helical" evidence="7">
    <location>
        <begin position="114"/>
        <end position="137"/>
    </location>
</feature>
<evidence type="ECO:0000256" key="3">
    <source>
        <dbReference type="ARBA" id="ARBA00022475"/>
    </source>
</evidence>
<dbReference type="Proteomes" id="UP000005526">
    <property type="component" value="Unassembled WGS sequence"/>
</dbReference>
<feature type="transmembrane region" description="Helical" evidence="7">
    <location>
        <begin position="259"/>
        <end position="281"/>
    </location>
</feature>
<dbReference type="SUPFAM" id="SSF103473">
    <property type="entry name" value="MFS general substrate transporter"/>
    <property type="match status" value="1"/>
</dbReference>
<keyword evidence="4 7" id="KW-0812">Transmembrane</keyword>